<evidence type="ECO:0000313" key="2">
    <source>
        <dbReference type="Proteomes" id="UP001054945"/>
    </source>
</evidence>
<keyword evidence="2" id="KW-1185">Reference proteome</keyword>
<dbReference type="Proteomes" id="UP001054945">
    <property type="component" value="Unassembled WGS sequence"/>
</dbReference>
<accession>A0AAV4XDG7</accession>
<dbReference type="SUPFAM" id="SSF50978">
    <property type="entry name" value="WD40 repeat-like"/>
    <property type="match status" value="1"/>
</dbReference>
<keyword evidence="1" id="KW-0282">Flagellum</keyword>
<reference evidence="1 2" key="1">
    <citation type="submission" date="2021-06" db="EMBL/GenBank/DDBJ databases">
        <title>Caerostris extrusa draft genome.</title>
        <authorList>
            <person name="Kono N."/>
            <person name="Arakawa K."/>
        </authorList>
    </citation>
    <scope>NUCLEOTIDE SEQUENCE [LARGE SCALE GENOMIC DNA]</scope>
</reference>
<dbReference type="EMBL" id="BPLR01017649">
    <property type="protein sequence ID" value="GIY93306.1"/>
    <property type="molecule type" value="Genomic_DNA"/>
</dbReference>
<gene>
    <name evidence="1" type="primary">CFAP43_0</name>
    <name evidence="1" type="ORF">CEXT_445301</name>
</gene>
<organism evidence="1 2">
    <name type="scientific">Caerostris extrusa</name>
    <name type="common">Bark spider</name>
    <name type="synonym">Caerostris bankana</name>
    <dbReference type="NCBI Taxonomy" id="172846"/>
    <lineage>
        <taxon>Eukaryota</taxon>
        <taxon>Metazoa</taxon>
        <taxon>Ecdysozoa</taxon>
        <taxon>Arthropoda</taxon>
        <taxon>Chelicerata</taxon>
        <taxon>Arachnida</taxon>
        <taxon>Araneae</taxon>
        <taxon>Araneomorphae</taxon>
        <taxon>Entelegynae</taxon>
        <taxon>Araneoidea</taxon>
        <taxon>Araneidae</taxon>
        <taxon>Caerostris</taxon>
    </lineage>
</organism>
<dbReference type="AlphaFoldDB" id="A0AAV4XDG7"/>
<sequence length="386" mass="44243">MVSSPLCSLVLIGSNSGFLHYLDVTDTKHPKVVHCVRPYEAPVEHIKFENFGQIFVTYAPDHHINLWNGLPSSNFDFLGSMKILEQVKDIAMFRRKETDEITLLILSESGTSSEKKAGNILIRLNLPEDFANNSKKYHIDVFKNLSYDALYFQKWRLNYPCIKMDIHANLGALFYSPILGKIQKFPIWLEPNHKMTNLLKGYLQLYNCEPIELVAAGPESTLTDIVCRHFLDFSVLGNTLVTGSETGYILCYKWTNNLIDTKIVPEWIVHCQSNSEKENNFLKNMDEEESVDLKMCGQFPKAAVTLPYEELQLKLQMNTAIVNFKMYKLFEDSDLSDKIIFKTNEIVLDDDALHKLSDYNYKIFLLLAKDSMGEDVGTEKNLKIAP</sequence>
<proteinExistence type="predicted"/>
<dbReference type="InterPro" id="IPR036322">
    <property type="entry name" value="WD40_repeat_dom_sf"/>
</dbReference>
<keyword evidence="1" id="KW-0966">Cell projection</keyword>
<comment type="caution">
    <text evidence="1">The sequence shown here is derived from an EMBL/GenBank/DDBJ whole genome shotgun (WGS) entry which is preliminary data.</text>
</comment>
<name>A0AAV4XDG7_CAEEX</name>
<evidence type="ECO:0000313" key="1">
    <source>
        <dbReference type="EMBL" id="GIY93306.1"/>
    </source>
</evidence>
<protein>
    <submittedName>
        <fullName evidence="1">Cilia- and flagella-associated protein 43</fullName>
    </submittedName>
</protein>
<keyword evidence="1" id="KW-0969">Cilium</keyword>